<dbReference type="Proteomes" id="UP000008152">
    <property type="component" value="Chromosome II"/>
</dbReference>
<proteinExistence type="predicted"/>
<accession>A7N7Y7</accession>
<organism evidence="1 2">
    <name type="scientific">Vibrio campbellii (strain ATCC BAA-1116)</name>
    <dbReference type="NCBI Taxonomy" id="2902295"/>
    <lineage>
        <taxon>Bacteria</taxon>
        <taxon>Pseudomonadati</taxon>
        <taxon>Pseudomonadota</taxon>
        <taxon>Gammaproteobacteria</taxon>
        <taxon>Vibrionales</taxon>
        <taxon>Vibrionaceae</taxon>
        <taxon>Vibrio</taxon>
    </lineage>
</organism>
<evidence type="ECO:0000313" key="2">
    <source>
        <dbReference type="Proteomes" id="UP000008152"/>
    </source>
</evidence>
<name>A7N7Y7_VIBC1</name>
<gene>
    <name evidence="1" type="ordered locus">VIBHAR_07072</name>
</gene>
<dbReference type="KEGG" id="vha:VIBHAR_07072"/>
<dbReference type="AlphaFoldDB" id="A7N7Y7"/>
<sequence length="73" mass="8248">MKYCIVVGFLLVNADRAMETHVLQVSGSILLCFVDTLHKPIAFEDQVVEISSSPLESTQVLLIFPLQWIEELE</sequence>
<dbReference type="EMBL" id="CP000790">
    <property type="protein sequence ID" value="ABU74945.1"/>
    <property type="molecule type" value="Genomic_DNA"/>
</dbReference>
<reference evidence="1 2" key="1">
    <citation type="submission" date="2007-08" db="EMBL/GenBank/DDBJ databases">
        <authorList>
            <consortium name="The Vibrio harveyi Genome Sequencing Project"/>
            <person name="Bassler B."/>
            <person name="Clifton S.W."/>
            <person name="Fulton L."/>
            <person name="Delehaunty K."/>
            <person name="Fronick C."/>
            <person name="Harrison M."/>
            <person name="Markivic C."/>
            <person name="Fulton R."/>
            <person name="Tin-Wollam A.-M."/>
            <person name="Shah N."/>
            <person name="Pepin K."/>
            <person name="Nash W."/>
            <person name="Thiruvilangam P."/>
            <person name="Bhonagiri V."/>
            <person name="Waters C."/>
            <person name="Tu K.C."/>
            <person name="Irgon J."/>
            <person name="Wilson R.K."/>
        </authorList>
    </citation>
    <scope>NUCLEOTIDE SEQUENCE [LARGE SCALE GENOMIC DNA]</scope>
    <source>
        <strain evidence="2">ATCC BAA-1116 / BB120</strain>
    </source>
</reference>
<evidence type="ECO:0000313" key="1">
    <source>
        <dbReference type="EMBL" id="ABU74945.1"/>
    </source>
</evidence>
<protein>
    <submittedName>
        <fullName evidence="1">Uncharacterized protein</fullName>
    </submittedName>
</protein>